<sequence>MVALFPTMLSTITWRFLSLLHPTHLNLQTRANSSFTPSRDPVVSSQDQQEHKPTRLGRPRLASYSTTATDSFLSNSRDALSPCDICTRIALKSNTEPRTDSRVQARSTRRGKCVSQPYTVPPVRSVDEPHHSLRQGTPAVSSTAVHVNQPRRKQAQDNSLPRNGHLDAMVSTHAVRQSNDDVMPVNRSGIMSSYSTHHSSEARQEGYPPSSEMDIAERDVVPAVSSNTRLAPESGRQLRVTRSSSKKYAAPVVQSASAPPLTAAFSANSVKLRSIDPAPITQSTTPSTASSQVNGGGYHGSAVLQSAPANCQEPSTSSREDNRQPREAVTVSVIQPPRISVASSQRTDGEQNVPTSASPMTQLAQENHELHGSAPSPNAPLSSTAPSLMTQLAQENHEVHVPASSSSTERAVGRITEYAYYPMPRDLINWERHLFRATMSFRDSLDHYMVGIQPYDIATPLYFMACLMVSEAETMMRMAAPWLRQYEDN</sequence>
<organism evidence="2 3">
    <name type="scientific">Sphaerobolus stellatus (strain SS14)</name>
    <dbReference type="NCBI Taxonomy" id="990650"/>
    <lineage>
        <taxon>Eukaryota</taxon>
        <taxon>Fungi</taxon>
        <taxon>Dikarya</taxon>
        <taxon>Basidiomycota</taxon>
        <taxon>Agaricomycotina</taxon>
        <taxon>Agaricomycetes</taxon>
        <taxon>Phallomycetidae</taxon>
        <taxon>Geastrales</taxon>
        <taxon>Sphaerobolaceae</taxon>
        <taxon>Sphaerobolus</taxon>
    </lineage>
</organism>
<name>A0A0C9V5W2_SPHS4</name>
<accession>A0A0C9V5W2</accession>
<gene>
    <name evidence="2" type="ORF">M422DRAFT_52636</name>
</gene>
<feature type="compositionally biased region" description="Polar residues" evidence="1">
    <location>
        <begin position="31"/>
        <end position="47"/>
    </location>
</feature>
<feature type="compositionally biased region" description="Polar residues" evidence="1">
    <location>
        <begin position="303"/>
        <end position="317"/>
    </location>
</feature>
<proteinExistence type="predicted"/>
<dbReference type="EMBL" id="KN837220">
    <property type="protein sequence ID" value="KIJ32870.1"/>
    <property type="molecule type" value="Genomic_DNA"/>
</dbReference>
<feature type="compositionally biased region" description="Low complexity" evidence="1">
    <location>
        <begin position="277"/>
        <end position="292"/>
    </location>
</feature>
<feature type="region of interest" description="Disordered" evidence="1">
    <location>
        <begin position="277"/>
        <end position="358"/>
    </location>
</feature>
<keyword evidence="3" id="KW-1185">Reference proteome</keyword>
<evidence type="ECO:0000313" key="2">
    <source>
        <dbReference type="EMBL" id="KIJ32870.1"/>
    </source>
</evidence>
<protein>
    <submittedName>
        <fullName evidence="2">Uncharacterized protein</fullName>
    </submittedName>
</protein>
<evidence type="ECO:0000256" key="1">
    <source>
        <dbReference type="SAM" id="MobiDB-lite"/>
    </source>
</evidence>
<evidence type="ECO:0000313" key="3">
    <source>
        <dbReference type="Proteomes" id="UP000054279"/>
    </source>
</evidence>
<dbReference type="Proteomes" id="UP000054279">
    <property type="component" value="Unassembled WGS sequence"/>
</dbReference>
<dbReference type="AlphaFoldDB" id="A0A0C9V5W2"/>
<dbReference type="HOGENOM" id="CLU_557980_0_0_1"/>
<feature type="region of interest" description="Disordered" evidence="1">
    <location>
        <begin position="95"/>
        <end position="165"/>
    </location>
</feature>
<feature type="region of interest" description="Disordered" evidence="1">
    <location>
        <begin position="223"/>
        <end position="256"/>
    </location>
</feature>
<feature type="region of interest" description="Disordered" evidence="1">
    <location>
        <begin position="31"/>
        <end position="65"/>
    </location>
</feature>
<reference evidence="2 3" key="1">
    <citation type="submission" date="2014-06" db="EMBL/GenBank/DDBJ databases">
        <title>Evolutionary Origins and Diversification of the Mycorrhizal Mutualists.</title>
        <authorList>
            <consortium name="DOE Joint Genome Institute"/>
            <consortium name="Mycorrhizal Genomics Consortium"/>
            <person name="Kohler A."/>
            <person name="Kuo A."/>
            <person name="Nagy L.G."/>
            <person name="Floudas D."/>
            <person name="Copeland A."/>
            <person name="Barry K.W."/>
            <person name="Cichocki N."/>
            <person name="Veneault-Fourrey C."/>
            <person name="LaButti K."/>
            <person name="Lindquist E.A."/>
            <person name="Lipzen A."/>
            <person name="Lundell T."/>
            <person name="Morin E."/>
            <person name="Murat C."/>
            <person name="Riley R."/>
            <person name="Ohm R."/>
            <person name="Sun H."/>
            <person name="Tunlid A."/>
            <person name="Henrissat B."/>
            <person name="Grigoriev I.V."/>
            <person name="Hibbett D.S."/>
            <person name="Martin F."/>
        </authorList>
    </citation>
    <scope>NUCLEOTIDE SEQUENCE [LARGE SCALE GENOMIC DNA]</scope>
    <source>
        <strain evidence="2 3">SS14</strain>
    </source>
</reference>
<feature type="compositionally biased region" description="Polar residues" evidence="1">
    <location>
        <begin position="134"/>
        <end position="146"/>
    </location>
</feature>
<feature type="region of interest" description="Disordered" evidence="1">
    <location>
        <begin position="190"/>
        <end position="210"/>
    </location>
</feature>
<feature type="compositionally biased region" description="Polar residues" evidence="1">
    <location>
        <begin position="341"/>
        <end position="358"/>
    </location>
</feature>